<dbReference type="Pfam" id="PF12716">
    <property type="entry name" value="Apq12"/>
    <property type="match status" value="1"/>
</dbReference>
<keyword evidence="3" id="KW-1185">Reference proteome</keyword>
<keyword evidence="1" id="KW-0472">Membrane</keyword>
<keyword evidence="1" id="KW-1133">Transmembrane helix</keyword>
<evidence type="ECO:0000256" key="1">
    <source>
        <dbReference type="SAM" id="Phobius"/>
    </source>
</evidence>
<protein>
    <submittedName>
        <fullName evidence="2">Uncharacterized protein</fullName>
    </submittedName>
</protein>
<accession>A0A6A7C6X3</accession>
<sequence length="87" mass="10318">TNKPDLASIALLLVVIVASLKILDILWQTVKFWVRLARRIMFWSAVAVLALWFFARGPAGVVEDIWYWKQEWGREYQGWKEQERLAR</sequence>
<reference evidence="2" key="1">
    <citation type="journal article" date="2020" name="Stud. Mycol.">
        <title>101 Dothideomycetes genomes: a test case for predicting lifestyles and emergence of pathogens.</title>
        <authorList>
            <person name="Haridas S."/>
            <person name="Albert R."/>
            <person name="Binder M."/>
            <person name="Bloem J."/>
            <person name="Labutti K."/>
            <person name="Salamov A."/>
            <person name="Andreopoulos B."/>
            <person name="Baker S."/>
            <person name="Barry K."/>
            <person name="Bills G."/>
            <person name="Bluhm B."/>
            <person name="Cannon C."/>
            <person name="Castanera R."/>
            <person name="Culley D."/>
            <person name="Daum C."/>
            <person name="Ezra D."/>
            <person name="Gonzalez J."/>
            <person name="Henrissat B."/>
            <person name="Kuo A."/>
            <person name="Liang C."/>
            <person name="Lipzen A."/>
            <person name="Lutzoni F."/>
            <person name="Magnuson J."/>
            <person name="Mondo S."/>
            <person name="Nolan M."/>
            <person name="Ohm R."/>
            <person name="Pangilinan J."/>
            <person name="Park H.-J."/>
            <person name="Ramirez L."/>
            <person name="Alfaro M."/>
            <person name="Sun H."/>
            <person name="Tritt A."/>
            <person name="Yoshinaga Y."/>
            <person name="Zwiers L.-H."/>
            <person name="Turgeon B."/>
            <person name="Goodwin S."/>
            <person name="Spatafora J."/>
            <person name="Crous P."/>
            <person name="Grigoriev I."/>
        </authorList>
    </citation>
    <scope>NUCLEOTIDE SEQUENCE</scope>
    <source>
        <strain evidence="2">CBS 480.64</strain>
    </source>
</reference>
<dbReference type="Proteomes" id="UP000799421">
    <property type="component" value="Unassembled WGS sequence"/>
</dbReference>
<evidence type="ECO:0000313" key="2">
    <source>
        <dbReference type="EMBL" id="KAF2862809.1"/>
    </source>
</evidence>
<dbReference type="EMBL" id="MU005964">
    <property type="protein sequence ID" value="KAF2862809.1"/>
    <property type="molecule type" value="Genomic_DNA"/>
</dbReference>
<dbReference type="InterPro" id="IPR024316">
    <property type="entry name" value="APQ12"/>
</dbReference>
<keyword evidence="1" id="KW-0812">Transmembrane</keyword>
<name>A0A6A7C6X3_9PEZI</name>
<organism evidence="2 3">
    <name type="scientific">Piedraia hortae CBS 480.64</name>
    <dbReference type="NCBI Taxonomy" id="1314780"/>
    <lineage>
        <taxon>Eukaryota</taxon>
        <taxon>Fungi</taxon>
        <taxon>Dikarya</taxon>
        <taxon>Ascomycota</taxon>
        <taxon>Pezizomycotina</taxon>
        <taxon>Dothideomycetes</taxon>
        <taxon>Dothideomycetidae</taxon>
        <taxon>Capnodiales</taxon>
        <taxon>Piedraiaceae</taxon>
        <taxon>Piedraia</taxon>
    </lineage>
</organism>
<gene>
    <name evidence="2" type="ORF">K470DRAFT_193955</name>
</gene>
<proteinExistence type="predicted"/>
<feature type="transmembrane region" description="Helical" evidence="1">
    <location>
        <begin position="39"/>
        <end position="55"/>
    </location>
</feature>
<feature type="transmembrane region" description="Helical" evidence="1">
    <location>
        <begin position="6"/>
        <end position="27"/>
    </location>
</feature>
<dbReference type="OrthoDB" id="3559694at2759"/>
<evidence type="ECO:0000313" key="3">
    <source>
        <dbReference type="Proteomes" id="UP000799421"/>
    </source>
</evidence>
<feature type="non-terminal residue" evidence="2">
    <location>
        <position position="87"/>
    </location>
</feature>
<dbReference type="AlphaFoldDB" id="A0A6A7C6X3"/>
<feature type="non-terminal residue" evidence="2">
    <location>
        <position position="1"/>
    </location>
</feature>